<dbReference type="EMBL" id="JAINDJ010000005">
    <property type="protein sequence ID" value="KAG9447233.1"/>
    <property type="molecule type" value="Genomic_DNA"/>
</dbReference>
<reference evidence="17 18" key="1">
    <citation type="submission" date="2021-07" db="EMBL/GenBank/DDBJ databases">
        <title>The Aristolochia fimbriata genome: insights into angiosperm evolution, floral development and chemical biosynthesis.</title>
        <authorList>
            <person name="Jiao Y."/>
        </authorList>
    </citation>
    <scope>NUCLEOTIDE SEQUENCE [LARGE SCALE GENOMIC DNA]</scope>
    <source>
        <strain evidence="17">IBCAS-2021</strain>
        <tissue evidence="17">Leaf</tissue>
    </source>
</reference>
<dbReference type="PROSITE" id="PS00107">
    <property type="entry name" value="PROTEIN_KINASE_ATP"/>
    <property type="match status" value="1"/>
</dbReference>
<evidence type="ECO:0000256" key="13">
    <source>
        <dbReference type="SAM" id="MobiDB-lite"/>
    </source>
</evidence>
<gene>
    <name evidence="17" type="ORF">H6P81_013361</name>
</gene>
<evidence type="ECO:0000256" key="3">
    <source>
        <dbReference type="ARBA" id="ARBA00022679"/>
    </source>
</evidence>
<dbReference type="Pfam" id="PF00069">
    <property type="entry name" value="Pkinase"/>
    <property type="match status" value="1"/>
</dbReference>
<dbReference type="FunFam" id="3.30.200.20:FF:000178">
    <property type="entry name" value="serine/threonine-protein kinase PBS1-like"/>
    <property type="match status" value="1"/>
</dbReference>
<evidence type="ECO:0000256" key="4">
    <source>
        <dbReference type="ARBA" id="ARBA00022692"/>
    </source>
</evidence>
<keyword evidence="5 15" id="KW-0732">Signal</keyword>
<evidence type="ECO:0000256" key="8">
    <source>
        <dbReference type="ARBA" id="ARBA00022840"/>
    </source>
</evidence>
<keyword evidence="2" id="KW-0723">Serine/threonine-protein kinase</keyword>
<dbReference type="InterPro" id="IPR025287">
    <property type="entry name" value="WAK_GUB"/>
</dbReference>
<evidence type="ECO:0000256" key="6">
    <source>
        <dbReference type="ARBA" id="ARBA00022741"/>
    </source>
</evidence>
<dbReference type="GO" id="GO:0005524">
    <property type="term" value="F:ATP binding"/>
    <property type="evidence" value="ECO:0007669"/>
    <property type="project" value="UniProtKB-UniRule"/>
</dbReference>
<evidence type="ECO:0000256" key="15">
    <source>
        <dbReference type="SAM" id="SignalP"/>
    </source>
</evidence>
<keyword evidence="6 12" id="KW-0547">Nucleotide-binding</keyword>
<accession>A0AAV7EEH2</accession>
<dbReference type="InterPro" id="IPR000719">
    <property type="entry name" value="Prot_kinase_dom"/>
</dbReference>
<evidence type="ECO:0000313" key="18">
    <source>
        <dbReference type="Proteomes" id="UP000825729"/>
    </source>
</evidence>
<organism evidence="17 18">
    <name type="scientific">Aristolochia fimbriata</name>
    <name type="common">White veined hardy Dutchman's pipe vine</name>
    <dbReference type="NCBI Taxonomy" id="158543"/>
    <lineage>
        <taxon>Eukaryota</taxon>
        <taxon>Viridiplantae</taxon>
        <taxon>Streptophyta</taxon>
        <taxon>Embryophyta</taxon>
        <taxon>Tracheophyta</taxon>
        <taxon>Spermatophyta</taxon>
        <taxon>Magnoliopsida</taxon>
        <taxon>Magnoliidae</taxon>
        <taxon>Piperales</taxon>
        <taxon>Aristolochiaceae</taxon>
        <taxon>Aristolochia</taxon>
    </lineage>
</organism>
<feature type="transmembrane region" description="Helical" evidence="14">
    <location>
        <begin position="240"/>
        <end position="264"/>
    </location>
</feature>
<dbReference type="InterPro" id="IPR017441">
    <property type="entry name" value="Protein_kinase_ATP_BS"/>
</dbReference>
<dbReference type="InterPro" id="IPR008271">
    <property type="entry name" value="Ser/Thr_kinase_AS"/>
</dbReference>
<dbReference type="FunFam" id="1.10.510.10:FF:000590">
    <property type="entry name" value="PR5-like receptor kinase"/>
    <property type="match status" value="1"/>
</dbReference>
<evidence type="ECO:0000256" key="1">
    <source>
        <dbReference type="ARBA" id="ARBA00004479"/>
    </source>
</evidence>
<dbReference type="AlphaFoldDB" id="A0AAV7EEH2"/>
<sequence>MPNLTSSPLFFFFLQIVSFSILRIHAGKDDYHCPTTRCSDYGPEIRFPFRLEHKSAPNCGYPHPAFQLSCDGGSENITTTTLIHIWPSSPALVVERIIYKEAKIQLFIPDGCFEALLFNRSLSHSPFRFFRSTNATVINCSMNKFDNIDPKDLCSTFGSTYLREFSDNYFVDDMPLSCHSVKTIEIDIGDDWIFGASRARANLRWELPLCGHCDGSGRSCYTKNMTTRTMGCHPGINRKLIITGVTLGLFVVVIGIFIIGVKAYQSLKCSKLDREYQLKVEKFLEDYESLKPTRYTFHEIKRMTNSFRTKLGEGGYGSVFKGELPNGVLVAVKLLNGFNSFADGDEFINEVGTIGRIHHVNVVRLLGFCAENLKRALVYEFMSNESLEKFIIIRRDPASSTDYNNIQRSGAGPLFLGWKKLEEIAIGIARGIKYLHQGCDHRILHFDIKPHNILVDDNFVPKVSDFGLAKLCSKGQSIVSVTAARGTMGYIAPEVFSRNFGNVSHKSDVYSFGMLLLEMVGGRKRVDETVEVEAEVNQVYFPEWIYKQYLEEEEEGVEELEGTVTLSDDQAGDDDEGVMNNIARKLSIVGLWCIQWYPVDRPSMHGVVQMLEGSGEGLTVPPSPFNSSANSNPQESAPRRPHFSHLSVINE</sequence>
<comment type="caution">
    <text evidence="17">The sequence shown here is derived from an EMBL/GenBank/DDBJ whole genome shotgun (WGS) entry which is preliminary data.</text>
</comment>
<feature type="binding site" evidence="12">
    <location>
        <position position="333"/>
    </location>
    <ligand>
        <name>ATP</name>
        <dbReference type="ChEBI" id="CHEBI:30616"/>
    </ligand>
</feature>
<evidence type="ECO:0000256" key="12">
    <source>
        <dbReference type="PROSITE-ProRule" id="PRU10141"/>
    </source>
</evidence>
<keyword evidence="9 14" id="KW-1133">Transmembrane helix</keyword>
<dbReference type="GO" id="GO:0030247">
    <property type="term" value="F:polysaccharide binding"/>
    <property type="evidence" value="ECO:0007669"/>
    <property type="project" value="InterPro"/>
</dbReference>
<dbReference type="SUPFAM" id="SSF56112">
    <property type="entry name" value="Protein kinase-like (PK-like)"/>
    <property type="match status" value="1"/>
</dbReference>
<evidence type="ECO:0000256" key="11">
    <source>
        <dbReference type="ARBA" id="ARBA00023180"/>
    </source>
</evidence>
<evidence type="ECO:0000313" key="17">
    <source>
        <dbReference type="EMBL" id="KAG9447233.1"/>
    </source>
</evidence>
<feature type="signal peptide" evidence="15">
    <location>
        <begin position="1"/>
        <end position="26"/>
    </location>
</feature>
<keyword evidence="4 14" id="KW-0812">Transmembrane</keyword>
<dbReference type="InterPro" id="IPR011009">
    <property type="entry name" value="Kinase-like_dom_sf"/>
</dbReference>
<evidence type="ECO:0000256" key="7">
    <source>
        <dbReference type="ARBA" id="ARBA00022777"/>
    </source>
</evidence>
<dbReference type="Gene3D" id="1.10.510.10">
    <property type="entry name" value="Transferase(Phosphotransferase) domain 1"/>
    <property type="match status" value="1"/>
</dbReference>
<comment type="subcellular location">
    <subcellularLocation>
        <location evidence="1">Membrane</location>
        <topology evidence="1">Single-pass type I membrane protein</topology>
    </subcellularLocation>
</comment>
<dbReference type="InterPro" id="IPR045874">
    <property type="entry name" value="LRK10/LRL21-25-like"/>
</dbReference>
<evidence type="ECO:0000256" key="2">
    <source>
        <dbReference type="ARBA" id="ARBA00022527"/>
    </source>
</evidence>
<keyword evidence="11" id="KW-0325">Glycoprotein</keyword>
<evidence type="ECO:0000256" key="10">
    <source>
        <dbReference type="ARBA" id="ARBA00023136"/>
    </source>
</evidence>
<keyword evidence="3" id="KW-0808">Transferase</keyword>
<evidence type="ECO:0000259" key="16">
    <source>
        <dbReference type="PROSITE" id="PS50011"/>
    </source>
</evidence>
<evidence type="ECO:0000256" key="5">
    <source>
        <dbReference type="ARBA" id="ARBA00022729"/>
    </source>
</evidence>
<dbReference type="SMART" id="SM00220">
    <property type="entry name" value="S_TKc"/>
    <property type="match status" value="1"/>
</dbReference>
<dbReference type="PROSITE" id="PS00108">
    <property type="entry name" value="PROTEIN_KINASE_ST"/>
    <property type="match status" value="1"/>
</dbReference>
<evidence type="ECO:0000256" key="14">
    <source>
        <dbReference type="SAM" id="Phobius"/>
    </source>
</evidence>
<evidence type="ECO:0000256" key="9">
    <source>
        <dbReference type="ARBA" id="ARBA00022989"/>
    </source>
</evidence>
<dbReference type="Gene3D" id="3.30.200.20">
    <property type="entry name" value="Phosphorylase Kinase, domain 1"/>
    <property type="match status" value="1"/>
</dbReference>
<proteinExistence type="predicted"/>
<dbReference type="Pfam" id="PF13947">
    <property type="entry name" value="GUB_WAK_bind"/>
    <property type="match status" value="1"/>
</dbReference>
<protein>
    <recommendedName>
        <fullName evidence="16">Protein kinase domain-containing protein</fullName>
    </recommendedName>
</protein>
<feature type="domain" description="Protein kinase" evidence="16">
    <location>
        <begin position="305"/>
        <end position="626"/>
    </location>
</feature>
<dbReference type="Proteomes" id="UP000825729">
    <property type="component" value="Unassembled WGS sequence"/>
</dbReference>
<dbReference type="PANTHER" id="PTHR27009">
    <property type="entry name" value="RUST RESISTANCE KINASE LR10-RELATED"/>
    <property type="match status" value="1"/>
</dbReference>
<dbReference type="PROSITE" id="PS50011">
    <property type="entry name" value="PROTEIN_KINASE_DOM"/>
    <property type="match status" value="1"/>
</dbReference>
<keyword evidence="8 12" id="KW-0067">ATP-binding</keyword>
<dbReference type="GO" id="GO:0016020">
    <property type="term" value="C:membrane"/>
    <property type="evidence" value="ECO:0007669"/>
    <property type="project" value="UniProtKB-SubCell"/>
</dbReference>
<dbReference type="GO" id="GO:0004674">
    <property type="term" value="F:protein serine/threonine kinase activity"/>
    <property type="evidence" value="ECO:0007669"/>
    <property type="project" value="UniProtKB-KW"/>
</dbReference>
<keyword evidence="18" id="KW-1185">Reference proteome</keyword>
<feature type="chain" id="PRO_5043843401" description="Protein kinase domain-containing protein" evidence="15">
    <location>
        <begin position="27"/>
        <end position="651"/>
    </location>
</feature>
<keyword evidence="10 14" id="KW-0472">Membrane</keyword>
<keyword evidence="7" id="KW-0418">Kinase</keyword>
<feature type="region of interest" description="Disordered" evidence="13">
    <location>
        <begin position="618"/>
        <end position="651"/>
    </location>
</feature>
<name>A0AAV7EEH2_ARIFI</name>